<dbReference type="OrthoDB" id="4589961at2759"/>
<sequence length="356" mass="35363">MHSSSRIATITTLLGALTGAALALVQPGQQQPQPQPPAVTPPAVLHPAAARFLRLDDRDGLSDLVSDEFSSLRGDVSDVPGDVSSHISEVTRALSTISTGDVAKSSTCWQLYNSFAQSVGQPQPPETNTALASWLASSVLHVGGVLAGNDRDGDLLTATELIQSSLTTECDPSLTATVTPPASLSSAWSTWKEHSSAWIAQAVPAAHSIADRCGGVVGAQVQMLIVTDSESCTKAVLDLVHAVHGGGGNDGDHGHTSGGGGSHTTSASEASTTSSVSPSLTSGASEPYVSPTGGAGGGGGGDDDGNGGSEEEQPTGTADSGRTTGLPTAGAPKETGLAVFMVAAAAAVAGAVVVGL</sequence>
<reference evidence="4 5" key="1">
    <citation type="journal article" date="2011" name="Nat. Biotechnol.">
        <title>Comparative genomic analysis of the thermophilic biomass-degrading fungi Myceliophthora thermophila and Thielavia terrestris.</title>
        <authorList>
            <person name="Berka R.M."/>
            <person name="Grigoriev I.V."/>
            <person name="Otillar R."/>
            <person name="Salamov A."/>
            <person name="Grimwood J."/>
            <person name="Reid I."/>
            <person name="Ishmael N."/>
            <person name="John T."/>
            <person name="Darmond C."/>
            <person name="Moisan M.-C."/>
            <person name="Henrissat B."/>
            <person name="Coutinho P.M."/>
            <person name="Lombard V."/>
            <person name="Natvig D.O."/>
            <person name="Lindquist E."/>
            <person name="Schmutz J."/>
            <person name="Lucas S."/>
            <person name="Harris P."/>
            <person name="Powlowski J."/>
            <person name="Bellemare A."/>
            <person name="Taylor D."/>
            <person name="Butler G."/>
            <person name="de Vries R.P."/>
            <person name="Allijn I.E."/>
            <person name="van den Brink J."/>
            <person name="Ushinsky S."/>
            <person name="Storms R."/>
            <person name="Powell A.J."/>
            <person name="Paulsen I.T."/>
            <person name="Elbourne L.D.H."/>
            <person name="Baker S.E."/>
            <person name="Magnuson J."/>
            <person name="LaBoissiere S."/>
            <person name="Clutterbuck A.J."/>
            <person name="Martinez D."/>
            <person name="Wogulis M."/>
            <person name="de Leon A.L."/>
            <person name="Rey M.W."/>
            <person name="Tsang A."/>
        </authorList>
    </citation>
    <scope>NUCLEOTIDE SEQUENCE [LARGE SCALE GENOMIC DNA]</scope>
    <source>
        <strain evidence="5">ATCC 42464 / BCRC 31852 / DSM 1799</strain>
    </source>
</reference>
<keyword evidence="2" id="KW-1133">Transmembrane helix</keyword>
<feature type="chain" id="PRO_5003436370" evidence="3">
    <location>
        <begin position="24"/>
        <end position="356"/>
    </location>
</feature>
<evidence type="ECO:0000256" key="3">
    <source>
        <dbReference type="SAM" id="SignalP"/>
    </source>
</evidence>
<dbReference type="GeneID" id="11507037"/>
<dbReference type="KEGG" id="mtm:MYCTH_2308284"/>
<dbReference type="VEuPathDB" id="FungiDB:MYCTH_2308284"/>
<keyword evidence="5" id="KW-1185">Reference proteome</keyword>
<dbReference type="eggNOG" id="ENOG502RJDB">
    <property type="taxonomic scope" value="Eukaryota"/>
</dbReference>
<evidence type="ECO:0000256" key="1">
    <source>
        <dbReference type="SAM" id="MobiDB-lite"/>
    </source>
</evidence>
<accession>G2QJK7</accession>
<feature type="region of interest" description="Disordered" evidence="1">
    <location>
        <begin position="247"/>
        <end position="330"/>
    </location>
</feature>
<proteinExistence type="predicted"/>
<feature type="compositionally biased region" description="Polar residues" evidence="1">
    <location>
        <begin position="314"/>
        <end position="326"/>
    </location>
</feature>
<keyword evidence="2" id="KW-0472">Membrane</keyword>
<keyword evidence="3" id="KW-0732">Signal</keyword>
<dbReference type="EMBL" id="CP003006">
    <property type="protein sequence ID" value="AEO59764.1"/>
    <property type="molecule type" value="Genomic_DNA"/>
</dbReference>
<dbReference type="Proteomes" id="UP000007322">
    <property type="component" value="Chromosome 5"/>
</dbReference>
<feature type="signal peptide" evidence="3">
    <location>
        <begin position="1"/>
        <end position="23"/>
    </location>
</feature>
<dbReference type="OMA" id="RQFRTTD"/>
<evidence type="ECO:0000313" key="5">
    <source>
        <dbReference type="Proteomes" id="UP000007322"/>
    </source>
</evidence>
<organism evidence="4 5">
    <name type="scientific">Thermothelomyces thermophilus (strain ATCC 42464 / BCRC 31852 / DSM 1799)</name>
    <name type="common">Sporotrichum thermophile</name>
    <dbReference type="NCBI Taxonomy" id="573729"/>
    <lineage>
        <taxon>Eukaryota</taxon>
        <taxon>Fungi</taxon>
        <taxon>Dikarya</taxon>
        <taxon>Ascomycota</taxon>
        <taxon>Pezizomycotina</taxon>
        <taxon>Sordariomycetes</taxon>
        <taxon>Sordariomycetidae</taxon>
        <taxon>Sordariales</taxon>
        <taxon>Chaetomiaceae</taxon>
        <taxon>Thermothelomyces</taxon>
    </lineage>
</organism>
<dbReference type="RefSeq" id="XP_003665009.1">
    <property type="nucleotide sequence ID" value="XM_003664961.1"/>
</dbReference>
<dbReference type="AlphaFoldDB" id="G2QJK7"/>
<protein>
    <submittedName>
        <fullName evidence="4">Uncharacterized protein</fullName>
    </submittedName>
</protein>
<feature type="compositionally biased region" description="Low complexity" evidence="1">
    <location>
        <begin position="263"/>
        <end position="285"/>
    </location>
</feature>
<dbReference type="HOGENOM" id="CLU_076156_0_0_1"/>
<keyword evidence="2" id="KW-0812">Transmembrane</keyword>
<dbReference type="InParanoid" id="G2QJK7"/>
<evidence type="ECO:0000313" key="4">
    <source>
        <dbReference type="EMBL" id="AEO59764.1"/>
    </source>
</evidence>
<feature type="transmembrane region" description="Helical" evidence="2">
    <location>
        <begin position="336"/>
        <end position="355"/>
    </location>
</feature>
<evidence type="ECO:0000256" key="2">
    <source>
        <dbReference type="SAM" id="Phobius"/>
    </source>
</evidence>
<feature type="compositionally biased region" description="Acidic residues" evidence="1">
    <location>
        <begin position="301"/>
        <end position="313"/>
    </location>
</feature>
<gene>
    <name evidence="4" type="ORF">MYCTH_2308284</name>
</gene>
<name>G2QJK7_THET4</name>